<gene>
    <name evidence="2" type="ORF">ABH943_000963</name>
</gene>
<sequence>MIVKAGRPAKERNALSRDWLSKTLAGVAGGFGLGIAASGLLACLTPGALDIQNKFQVAMWLVPPVWIGIMSVSFVFRSGLRAWAWLGGANLAGFALLALARHFFTR</sequence>
<evidence type="ECO:0000313" key="3">
    <source>
        <dbReference type="Proteomes" id="UP001620514"/>
    </source>
</evidence>
<feature type="transmembrane region" description="Helical" evidence="1">
    <location>
        <begin position="24"/>
        <end position="45"/>
    </location>
</feature>
<evidence type="ECO:0000256" key="1">
    <source>
        <dbReference type="SAM" id="Phobius"/>
    </source>
</evidence>
<feature type="transmembrane region" description="Helical" evidence="1">
    <location>
        <begin position="82"/>
        <end position="104"/>
    </location>
</feature>
<organism evidence="2 3">
    <name type="scientific">Caballeronia udeis</name>
    <dbReference type="NCBI Taxonomy" id="1232866"/>
    <lineage>
        <taxon>Bacteria</taxon>
        <taxon>Pseudomonadati</taxon>
        <taxon>Pseudomonadota</taxon>
        <taxon>Betaproteobacteria</taxon>
        <taxon>Burkholderiales</taxon>
        <taxon>Burkholderiaceae</taxon>
        <taxon>Caballeronia</taxon>
    </lineage>
</organism>
<dbReference type="EMBL" id="JBIYDN010000002">
    <property type="protein sequence ID" value="MFK4440957.1"/>
    <property type="molecule type" value="Genomic_DNA"/>
</dbReference>
<keyword evidence="1" id="KW-0472">Membrane</keyword>
<feature type="transmembrane region" description="Helical" evidence="1">
    <location>
        <begin position="57"/>
        <end position="76"/>
    </location>
</feature>
<accession>A0ABW8MBN4</accession>
<keyword evidence="1" id="KW-1133">Transmembrane helix</keyword>
<protein>
    <submittedName>
        <fullName evidence="2">Uncharacterized protein</fullName>
    </submittedName>
</protein>
<dbReference type="Proteomes" id="UP001620514">
    <property type="component" value="Unassembled WGS sequence"/>
</dbReference>
<name>A0ABW8MBN4_9BURK</name>
<reference evidence="2 3" key="1">
    <citation type="submission" date="2024-11" db="EMBL/GenBank/DDBJ databases">
        <title>Using genomics to understand microbial adaptation to soil warming.</title>
        <authorList>
            <person name="Deangelis K.M. PhD."/>
        </authorList>
    </citation>
    <scope>NUCLEOTIDE SEQUENCE [LARGE SCALE GENOMIC DNA]</scope>
    <source>
        <strain evidence="2 3">GAS97</strain>
    </source>
</reference>
<keyword evidence="3" id="KW-1185">Reference proteome</keyword>
<keyword evidence="1" id="KW-0812">Transmembrane</keyword>
<comment type="caution">
    <text evidence="2">The sequence shown here is derived from an EMBL/GenBank/DDBJ whole genome shotgun (WGS) entry which is preliminary data.</text>
</comment>
<evidence type="ECO:0000313" key="2">
    <source>
        <dbReference type="EMBL" id="MFK4440957.1"/>
    </source>
</evidence>
<proteinExistence type="predicted"/>